<dbReference type="PROSITE" id="PS00022">
    <property type="entry name" value="EGF_1"/>
    <property type="match status" value="1"/>
</dbReference>
<dbReference type="InterPro" id="IPR000483">
    <property type="entry name" value="Cys-rich_flank_reg_C"/>
</dbReference>
<evidence type="ECO:0000259" key="11">
    <source>
        <dbReference type="PROSITE" id="PS50853"/>
    </source>
</evidence>
<dbReference type="SMART" id="SM00082">
    <property type="entry name" value="LRRCT"/>
    <property type="match status" value="1"/>
</dbReference>
<keyword evidence="4 6" id="KW-1015">Disulfide bond</keyword>
<evidence type="ECO:0000313" key="13">
    <source>
        <dbReference type="RefSeq" id="XP_015265436.1"/>
    </source>
</evidence>
<dbReference type="PROSITE" id="PS50853">
    <property type="entry name" value="FN3"/>
    <property type="match status" value="1"/>
</dbReference>
<organism evidence="12 13">
    <name type="scientific">Gekko japonicus</name>
    <name type="common">Schlegel's Japanese gecko</name>
    <dbReference type="NCBI Taxonomy" id="146911"/>
    <lineage>
        <taxon>Eukaryota</taxon>
        <taxon>Metazoa</taxon>
        <taxon>Chordata</taxon>
        <taxon>Craniata</taxon>
        <taxon>Vertebrata</taxon>
        <taxon>Euteleostomi</taxon>
        <taxon>Lepidosauria</taxon>
        <taxon>Squamata</taxon>
        <taxon>Bifurcata</taxon>
        <taxon>Gekkota</taxon>
        <taxon>Gekkonidae</taxon>
        <taxon>Gekkoninae</taxon>
        <taxon>Gekko</taxon>
    </lineage>
</organism>
<dbReference type="Pfam" id="PF00560">
    <property type="entry name" value="LRR_1"/>
    <property type="match status" value="1"/>
</dbReference>
<dbReference type="SUPFAM" id="SSF52058">
    <property type="entry name" value="L domain-like"/>
    <property type="match status" value="1"/>
</dbReference>
<keyword evidence="8" id="KW-0812">Transmembrane</keyword>
<keyword evidence="8" id="KW-0472">Membrane</keyword>
<gene>
    <name evidence="13" type="primary">VASN</name>
</gene>
<evidence type="ECO:0000256" key="7">
    <source>
        <dbReference type="SAM" id="MobiDB-lite"/>
    </source>
</evidence>
<feature type="region of interest" description="Disordered" evidence="7">
    <location>
        <begin position="597"/>
        <end position="619"/>
    </location>
</feature>
<dbReference type="Gene3D" id="3.80.10.10">
    <property type="entry name" value="Ribonuclease Inhibitor"/>
    <property type="match status" value="3"/>
</dbReference>
<dbReference type="PROSITE" id="PS51257">
    <property type="entry name" value="PROKAR_LIPOPROTEIN"/>
    <property type="match status" value="1"/>
</dbReference>
<dbReference type="InterPro" id="IPR000742">
    <property type="entry name" value="EGF"/>
</dbReference>
<feature type="compositionally biased region" description="Low complexity" evidence="7">
    <location>
        <begin position="379"/>
        <end position="397"/>
    </location>
</feature>
<dbReference type="SMART" id="SM00369">
    <property type="entry name" value="LRR_TYP"/>
    <property type="match status" value="8"/>
</dbReference>
<dbReference type="InterPro" id="IPR036116">
    <property type="entry name" value="FN3_sf"/>
</dbReference>
<keyword evidence="8" id="KW-1133">Transmembrane helix</keyword>
<feature type="chain" id="PRO_5045666997" evidence="9">
    <location>
        <begin position="20"/>
        <end position="666"/>
    </location>
</feature>
<evidence type="ECO:0000313" key="12">
    <source>
        <dbReference type="Proteomes" id="UP000694871"/>
    </source>
</evidence>
<evidence type="ECO:0000256" key="9">
    <source>
        <dbReference type="SAM" id="SignalP"/>
    </source>
</evidence>
<proteinExistence type="predicted"/>
<dbReference type="InterPro" id="IPR050333">
    <property type="entry name" value="SLRP"/>
</dbReference>
<dbReference type="SUPFAM" id="SSF49265">
    <property type="entry name" value="Fibronectin type III"/>
    <property type="match status" value="1"/>
</dbReference>
<feature type="domain" description="Fibronectin type-III" evidence="11">
    <location>
        <begin position="456"/>
        <end position="556"/>
    </location>
</feature>
<keyword evidence="5" id="KW-0325">Glycoprotein</keyword>
<dbReference type="Gene3D" id="2.10.25.10">
    <property type="entry name" value="Laminin"/>
    <property type="match status" value="1"/>
</dbReference>
<feature type="domain" description="EGF-like" evidence="10">
    <location>
        <begin position="405"/>
        <end position="442"/>
    </location>
</feature>
<reference evidence="13" key="1">
    <citation type="submission" date="2025-08" db="UniProtKB">
        <authorList>
            <consortium name="RefSeq"/>
        </authorList>
    </citation>
    <scope>IDENTIFICATION</scope>
</reference>
<dbReference type="Proteomes" id="UP000694871">
    <property type="component" value="Unplaced"/>
</dbReference>
<feature type="region of interest" description="Disordered" evidence="7">
    <location>
        <begin position="353"/>
        <end position="406"/>
    </location>
</feature>
<dbReference type="Pfam" id="PF13855">
    <property type="entry name" value="LRR_8"/>
    <property type="match status" value="2"/>
</dbReference>
<keyword evidence="3" id="KW-0677">Repeat</keyword>
<evidence type="ECO:0000256" key="4">
    <source>
        <dbReference type="ARBA" id="ARBA00023157"/>
    </source>
</evidence>
<dbReference type="SUPFAM" id="SSF57196">
    <property type="entry name" value="EGF/Laminin"/>
    <property type="match status" value="1"/>
</dbReference>
<feature type="transmembrane region" description="Helical" evidence="8">
    <location>
        <begin position="568"/>
        <end position="593"/>
    </location>
</feature>
<sequence>MRWPVLWALLLFPAAGTLAQGCPASCQCSQPRTVFCVSRRSHTVPQGLPPDTASLYVFENGIRALSEDSFAGLPALQLLDLSQNQISGLPRNVFQPLGGLSNLDLSANQLHEITNESFHGLRWLERLYLHRNRIRRIHPQAFDSLESLLELKLQDNQLQALPPLRLPALLLLDLSRNSIAALEPGAFHVGRLESLKIAGLHLDHLDEELLRKLHNLHELDCSDNQLSRVPAALKELRGLTKLSLAGNARIAQLQPGDLRELPDLQELDISSLNLNHLPEDFFGAFPRLKAVTAAENPFNCVCQMSWFVRWLSSGRAALQRSEETRCHFPPKNAGRLLQHLEYADLGCPSTTTTTTAWKATSPRLATPAPSSGRVPPEPSTASPTPRPDSSTPTPITTPEDRPSPEERLCPPYTCLNGGVCQWDAHYRLECICPLGFFGTFCEVKAPPVTMPADTLPPTQPQQIAIKHVGGTSLKVDLQNYVESKSRLKGIRLTYSNLSGPDKRPVTLNLPATLAEYTVRELRPNSSYHICVGPLGDRAHEEDFCVEAHTLQLTHQQHAPVTQGRHPNLTLVLVPAVTAALLVAVAIAAVSYYVRRRRRQRQGKARPATGTGSGPLELEGVNGDLVGQGAKLPGKTAALGTLEYEVPLMEPQRTSASTPRALRPSYF</sequence>
<dbReference type="PRINTS" id="PR00019">
    <property type="entry name" value="LEURICHRPT"/>
</dbReference>
<feature type="disulfide bond" evidence="6">
    <location>
        <begin position="432"/>
        <end position="441"/>
    </location>
</feature>
<dbReference type="PROSITE" id="PS51450">
    <property type="entry name" value="LRR"/>
    <property type="match status" value="2"/>
</dbReference>
<feature type="signal peptide" evidence="9">
    <location>
        <begin position="1"/>
        <end position="19"/>
    </location>
</feature>
<dbReference type="InterPro" id="IPR032675">
    <property type="entry name" value="LRR_dom_sf"/>
</dbReference>
<dbReference type="RefSeq" id="XP_015265436.1">
    <property type="nucleotide sequence ID" value="XM_015409950.1"/>
</dbReference>
<dbReference type="PANTHER" id="PTHR45712">
    <property type="entry name" value="AGAP008170-PA"/>
    <property type="match status" value="1"/>
</dbReference>
<dbReference type="InterPro" id="IPR000372">
    <property type="entry name" value="LRRNT"/>
</dbReference>
<comment type="caution">
    <text evidence="6">Lacks conserved residue(s) required for the propagation of feature annotation.</text>
</comment>
<keyword evidence="12" id="KW-1185">Reference proteome</keyword>
<evidence type="ECO:0000259" key="10">
    <source>
        <dbReference type="PROSITE" id="PS50026"/>
    </source>
</evidence>
<dbReference type="SMART" id="SM00013">
    <property type="entry name" value="LRRNT"/>
    <property type="match status" value="1"/>
</dbReference>
<evidence type="ECO:0000256" key="6">
    <source>
        <dbReference type="PROSITE-ProRule" id="PRU00076"/>
    </source>
</evidence>
<dbReference type="InterPro" id="IPR013783">
    <property type="entry name" value="Ig-like_fold"/>
</dbReference>
<dbReference type="CDD" id="cd00054">
    <property type="entry name" value="EGF_CA"/>
    <property type="match status" value="1"/>
</dbReference>
<dbReference type="CDD" id="cd00063">
    <property type="entry name" value="FN3"/>
    <property type="match status" value="1"/>
</dbReference>
<evidence type="ECO:0000256" key="1">
    <source>
        <dbReference type="ARBA" id="ARBA00022614"/>
    </source>
</evidence>
<dbReference type="Gene3D" id="2.60.40.10">
    <property type="entry name" value="Immunoglobulins"/>
    <property type="match status" value="1"/>
</dbReference>
<accession>A0ABM1JVE9</accession>
<keyword evidence="6" id="KW-0245">EGF-like domain</keyword>
<protein>
    <submittedName>
        <fullName evidence="13">Vasorin</fullName>
    </submittedName>
</protein>
<dbReference type="PROSITE" id="PS01186">
    <property type="entry name" value="EGF_2"/>
    <property type="match status" value="1"/>
</dbReference>
<dbReference type="PROSITE" id="PS50026">
    <property type="entry name" value="EGF_3"/>
    <property type="match status" value="1"/>
</dbReference>
<dbReference type="InterPro" id="IPR003591">
    <property type="entry name" value="Leu-rich_rpt_typical-subtyp"/>
</dbReference>
<evidence type="ECO:0000256" key="5">
    <source>
        <dbReference type="ARBA" id="ARBA00023180"/>
    </source>
</evidence>
<keyword evidence="1" id="KW-0433">Leucine-rich repeat</keyword>
<dbReference type="InterPro" id="IPR003961">
    <property type="entry name" value="FN3_dom"/>
</dbReference>
<dbReference type="GeneID" id="107109340"/>
<dbReference type="PANTHER" id="PTHR45712:SF1">
    <property type="entry name" value="NEPHROCAN"/>
    <property type="match status" value="1"/>
</dbReference>
<keyword evidence="2 9" id="KW-0732">Signal</keyword>
<evidence type="ECO:0000256" key="8">
    <source>
        <dbReference type="SAM" id="Phobius"/>
    </source>
</evidence>
<evidence type="ECO:0000256" key="3">
    <source>
        <dbReference type="ARBA" id="ARBA00022737"/>
    </source>
</evidence>
<dbReference type="SMART" id="SM00364">
    <property type="entry name" value="LRR_BAC"/>
    <property type="match status" value="4"/>
</dbReference>
<evidence type="ECO:0000256" key="2">
    <source>
        <dbReference type="ARBA" id="ARBA00022729"/>
    </source>
</evidence>
<name>A0ABM1JVE9_GEKJA</name>
<dbReference type="InterPro" id="IPR001611">
    <property type="entry name" value="Leu-rich_rpt"/>
</dbReference>